<organism evidence="2 3">
    <name type="scientific">Acinetobacter dispersus</name>
    <dbReference type="NCBI Taxonomy" id="70348"/>
    <lineage>
        <taxon>Bacteria</taxon>
        <taxon>Pseudomonadati</taxon>
        <taxon>Pseudomonadota</taxon>
        <taxon>Gammaproteobacteria</taxon>
        <taxon>Moraxellales</taxon>
        <taxon>Moraxellaceae</taxon>
        <taxon>Acinetobacter</taxon>
    </lineage>
</organism>
<evidence type="ECO:0000313" key="3">
    <source>
        <dbReference type="Proteomes" id="UP000013261"/>
    </source>
</evidence>
<evidence type="ECO:0000256" key="1">
    <source>
        <dbReference type="SAM" id="Phobius"/>
    </source>
</evidence>
<dbReference type="HOGENOM" id="CLU_3303229_0_0_6"/>
<accession>N9L545</accession>
<sequence>MPFTQLQHAKIAFLYPKFLDFYFLRIGVVLTFYLIQLKQ</sequence>
<keyword evidence="1" id="KW-0812">Transmembrane</keyword>
<feature type="transmembrane region" description="Helical" evidence="1">
    <location>
        <begin position="12"/>
        <end position="35"/>
    </location>
</feature>
<protein>
    <submittedName>
        <fullName evidence="2">Uncharacterized protein</fullName>
    </submittedName>
</protein>
<keyword evidence="1" id="KW-1133">Transmembrane helix</keyword>
<keyword evidence="3" id="KW-1185">Reference proteome</keyword>
<dbReference type="AlphaFoldDB" id="N9L545"/>
<gene>
    <name evidence="2" type="ORF">F904_03497</name>
</gene>
<evidence type="ECO:0000313" key="2">
    <source>
        <dbReference type="EMBL" id="ENW91407.1"/>
    </source>
</evidence>
<name>N9L545_9GAMM</name>
<comment type="caution">
    <text evidence="2">The sequence shown here is derived from an EMBL/GenBank/DDBJ whole genome shotgun (WGS) entry which is preliminary data.</text>
</comment>
<dbReference type="Proteomes" id="UP000013261">
    <property type="component" value="Unassembled WGS sequence"/>
</dbReference>
<reference evidence="2 3" key="1">
    <citation type="submission" date="2013-02" db="EMBL/GenBank/DDBJ databases">
        <title>The Genome Sequence of Acinetobacter sp. ANC 4105.</title>
        <authorList>
            <consortium name="The Broad Institute Genome Sequencing Platform"/>
            <consortium name="The Broad Institute Genome Sequencing Center for Infectious Disease"/>
            <person name="Cerqueira G."/>
            <person name="Feldgarden M."/>
            <person name="Courvalin P."/>
            <person name="Perichon B."/>
            <person name="Grillot-Courvalin C."/>
            <person name="Clermont D."/>
            <person name="Rocha E."/>
            <person name="Yoon E.-J."/>
            <person name="Nemec A."/>
            <person name="Walker B."/>
            <person name="Young S.K."/>
            <person name="Zeng Q."/>
            <person name="Gargeya S."/>
            <person name="Fitzgerald M."/>
            <person name="Haas B."/>
            <person name="Abouelleil A."/>
            <person name="Alvarado L."/>
            <person name="Arachchi H.M."/>
            <person name="Berlin A.M."/>
            <person name="Chapman S.B."/>
            <person name="Dewar J."/>
            <person name="Goldberg J."/>
            <person name="Griggs A."/>
            <person name="Gujja S."/>
            <person name="Hansen M."/>
            <person name="Howarth C."/>
            <person name="Imamovic A."/>
            <person name="Larimer J."/>
            <person name="McCowan C."/>
            <person name="Murphy C."/>
            <person name="Neiman D."/>
            <person name="Pearson M."/>
            <person name="Priest M."/>
            <person name="Roberts A."/>
            <person name="Saif S."/>
            <person name="Shea T."/>
            <person name="Sisk P."/>
            <person name="Sykes S."/>
            <person name="Wortman J."/>
            <person name="Nusbaum C."/>
            <person name="Birren B."/>
        </authorList>
    </citation>
    <scope>NUCLEOTIDE SEQUENCE [LARGE SCALE GENOMIC DNA]</scope>
    <source>
        <strain evidence="2 3">ANC 4105</strain>
    </source>
</reference>
<proteinExistence type="predicted"/>
<keyword evidence="1" id="KW-0472">Membrane</keyword>
<dbReference type="EMBL" id="APRL01000014">
    <property type="protein sequence ID" value="ENW91407.1"/>
    <property type="molecule type" value="Genomic_DNA"/>
</dbReference>